<name>A0A485LXI0_9ZZZZ</name>
<accession>A0A485LXI0</accession>
<protein>
    <submittedName>
        <fullName evidence="2">Phosphodiesterase</fullName>
    </submittedName>
</protein>
<reference evidence="2" key="1">
    <citation type="submission" date="2019-03" db="EMBL/GenBank/DDBJ databases">
        <authorList>
            <person name="Hao L."/>
        </authorList>
    </citation>
    <scope>NUCLEOTIDE SEQUENCE</scope>
</reference>
<gene>
    <name evidence="2" type="ORF">SCFA_1500008</name>
</gene>
<dbReference type="SUPFAM" id="SSF109604">
    <property type="entry name" value="HD-domain/PDEase-like"/>
    <property type="match status" value="1"/>
</dbReference>
<sequence>MIPSREWTLGLMHERGMPPHIIRHSKTVRLAAVYVAAVLQEAGFGIDVRLVDRAALLHDICKADSLLNGGDHALMGKRLMEELGYLRIGEIVGQHIRLESLEVNEAMVVNYADKRVMHDRVVSLQKRFIDLMNRYGKNEQSIQRILKHYADVSEVEQVLVRSSGFEPERLNHLNLITGDHTLDG</sequence>
<dbReference type="SMART" id="SM00471">
    <property type="entry name" value="HDc"/>
    <property type="match status" value="1"/>
</dbReference>
<organism evidence="2">
    <name type="scientific">anaerobic digester metagenome</name>
    <dbReference type="NCBI Taxonomy" id="1263854"/>
    <lineage>
        <taxon>unclassified sequences</taxon>
        <taxon>metagenomes</taxon>
        <taxon>ecological metagenomes</taxon>
    </lineage>
</organism>
<dbReference type="EMBL" id="CAADRM010000058">
    <property type="protein sequence ID" value="VFU12916.1"/>
    <property type="molecule type" value="Genomic_DNA"/>
</dbReference>
<dbReference type="Pfam" id="PF01966">
    <property type="entry name" value="HD"/>
    <property type="match status" value="1"/>
</dbReference>
<dbReference type="InterPro" id="IPR003607">
    <property type="entry name" value="HD/PDEase_dom"/>
</dbReference>
<dbReference type="InterPro" id="IPR006675">
    <property type="entry name" value="HDIG_dom"/>
</dbReference>
<dbReference type="InterPro" id="IPR006674">
    <property type="entry name" value="HD_domain"/>
</dbReference>
<proteinExistence type="predicted"/>
<dbReference type="Gene3D" id="1.10.3210.10">
    <property type="entry name" value="Hypothetical protein af1432"/>
    <property type="match status" value="1"/>
</dbReference>
<dbReference type="AlphaFoldDB" id="A0A485LXI0"/>
<feature type="domain" description="HD/PDEase" evidence="1">
    <location>
        <begin position="17"/>
        <end position="127"/>
    </location>
</feature>
<evidence type="ECO:0000313" key="2">
    <source>
        <dbReference type="EMBL" id="VFU12916.1"/>
    </source>
</evidence>
<dbReference type="CDD" id="cd00077">
    <property type="entry name" value="HDc"/>
    <property type="match status" value="1"/>
</dbReference>
<evidence type="ECO:0000259" key="1">
    <source>
        <dbReference type="SMART" id="SM00471"/>
    </source>
</evidence>
<dbReference type="NCBIfam" id="TIGR00277">
    <property type="entry name" value="HDIG"/>
    <property type="match status" value="1"/>
</dbReference>